<dbReference type="GO" id="GO:0017136">
    <property type="term" value="F:histone deacetylase activity, NAD-dependent"/>
    <property type="evidence" value="ECO:0007669"/>
    <property type="project" value="TreeGrafter"/>
</dbReference>
<dbReference type="GO" id="GO:0005634">
    <property type="term" value="C:nucleus"/>
    <property type="evidence" value="ECO:0007669"/>
    <property type="project" value="TreeGrafter"/>
</dbReference>
<proteinExistence type="predicted"/>
<feature type="binding site" evidence="3">
    <location>
        <position position="141"/>
    </location>
    <ligand>
        <name>Zn(2+)</name>
        <dbReference type="ChEBI" id="CHEBI:29105"/>
    </ligand>
</feature>
<evidence type="ECO:0000313" key="6">
    <source>
        <dbReference type="Proteomes" id="UP000692954"/>
    </source>
</evidence>
<reference evidence="5" key="1">
    <citation type="submission" date="2021-01" db="EMBL/GenBank/DDBJ databases">
        <authorList>
            <consortium name="Genoscope - CEA"/>
            <person name="William W."/>
        </authorList>
    </citation>
    <scope>NUCLEOTIDE SEQUENCE</scope>
</reference>
<feature type="binding site" evidence="3">
    <location>
        <position position="162"/>
    </location>
    <ligand>
        <name>Zn(2+)</name>
        <dbReference type="ChEBI" id="CHEBI:29105"/>
    </ligand>
</feature>
<organism evidence="5 6">
    <name type="scientific">Paramecium sonneborni</name>
    <dbReference type="NCBI Taxonomy" id="65129"/>
    <lineage>
        <taxon>Eukaryota</taxon>
        <taxon>Sar</taxon>
        <taxon>Alveolata</taxon>
        <taxon>Ciliophora</taxon>
        <taxon>Intramacronucleata</taxon>
        <taxon>Oligohymenophorea</taxon>
        <taxon>Peniculida</taxon>
        <taxon>Parameciidae</taxon>
        <taxon>Paramecium</taxon>
    </lineage>
</organism>
<dbReference type="Proteomes" id="UP000692954">
    <property type="component" value="Unassembled WGS sequence"/>
</dbReference>
<sequence>MNLTLNELIRKIKAKEFKNITIAAGAGISVAAGLSDYRSKDTGLYDQLKKFNLSNPEQVYDINVFRKNPQLYYSVSKQFGTHNLELKPTAAHQFIYHLDRNDQLLNCFTQNIDGLELVAGVRESKVIQVHGHRRTASCIDCKKIYSVKTFYQNVDKNEIMKCTDCNGLIKPDVVFFGQPLPQYYFQKLPEISQSDLVIVMGTSLQVQPFSNMIYKINENVPLVLINKDTNLRRLEPINNKLLLKGDVQDIISSIMKQL</sequence>
<dbReference type="InterPro" id="IPR003000">
    <property type="entry name" value="Sirtuin"/>
</dbReference>
<dbReference type="PANTHER" id="PTHR11085:SF6">
    <property type="entry name" value="NAD-DEPENDENT PROTEIN DEACETYLASE SIRTUIN-2"/>
    <property type="match status" value="1"/>
</dbReference>
<keyword evidence="1 3" id="KW-0479">Metal-binding</keyword>
<name>A0A8S1R3W4_9CILI</name>
<dbReference type="GO" id="GO:0046872">
    <property type="term" value="F:metal ion binding"/>
    <property type="evidence" value="ECO:0007669"/>
    <property type="project" value="UniProtKB-KW"/>
</dbReference>
<dbReference type="InterPro" id="IPR026590">
    <property type="entry name" value="Ssirtuin_cat_dom"/>
</dbReference>
<dbReference type="EMBL" id="CAJJDN010000140">
    <property type="protein sequence ID" value="CAD8122756.1"/>
    <property type="molecule type" value="Genomic_DNA"/>
</dbReference>
<dbReference type="GO" id="GO:0070403">
    <property type="term" value="F:NAD+ binding"/>
    <property type="evidence" value="ECO:0007669"/>
    <property type="project" value="InterPro"/>
</dbReference>
<keyword evidence="6" id="KW-1185">Reference proteome</keyword>
<dbReference type="AlphaFoldDB" id="A0A8S1R3W4"/>
<dbReference type="OrthoDB" id="424012at2759"/>
<gene>
    <name evidence="5" type="ORF">PSON_ATCC_30995.1.T1400095</name>
</gene>
<keyword evidence="2 3" id="KW-0862">Zinc</keyword>
<dbReference type="InterPro" id="IPR050134">
    <property type="entry name" value="NAD-dep_sirtuin_deacylases"/>
</dbReference>
<protein>
    <recommendedName>
        <fullName evidence="4">Deacetylase sirtuin-type domain-containing protein</fullName>
    </recommendedName>
</protein>
<evidence type="ECO:0000313" key="5">
    <source>
        <dbReference type="EMBL" id="CAD8122756.1"/>
    </source>
</evidence>
<dbReference type="PANTHER" id="PTHR11085">
    <property type="entry name" value="NAD-DEPENDENT PROTEIN DEACYLASE SIRTUIN-5, MITOCHONDRIAL-RELATED"/>
    <property type="match status" value="1"/>
</dbReference>
<accession>A0A8S1R3W4</accession>
<dbReference type="PROSITE" id="PS50305">
    <property type="entry name" value="SIRTUIN"/>
    <property type="match status" value="1"/>
</dbReference>
<evidence type="ECO:0000256" key="1">
    <source>
        <dbReference type="ARBA" id="ARBA00022723"/>
    </source>
</evidence>
<feature type="binding site" evidence="3">
    <location>
        <position position="138"/>
    </location>
    <ligand>
        <name>Zn(2+)</name>
        <dbReference type="ChEBI" id="CHEBI:29105"/>
    </ligand>
</feature>
<feature type="active site" description="Proton acceptor" evidence="3">
    <location>
        <position position="130"/>
    </location>
</feature>
<dbReference type="Pfam" id="PF02146">
    <property type="entry name" value="SIR2"/>
    <property type="match status" value="1"/>
</dbReference>
<evidence type="ECO:0000256" key="2">
    <source>
        <dbReference type="ARBA" id="ARBA00022833"/>
    </source>
</evidence>
<feature type="domain" description="Deacetylase sirtuin-type" evidence="4">
    <location>
        <begin position="1"/>
        <end position="258"/>
    </location>
</feature>
<feature type="binding site" evidence="3">
    <location>
        <position position="165"/>
    </location>
    <ligand>
        <name>Zn(2+)</name>
        <dbReference type="ChEBI" id="CHEBI:29105"/>
    </ligand>
</feature>
<comment type="caution">
    <text evidence="5">The sequence shown here is derived from an EMBL/GenBank/DDBJ whole genome shotgun (WGS) entry which is preliminary data.</text>
</comment>
<evidence type="ECO:0000256" key="3">
    <source>
        <dbReference type="PROSITE-ProRule" id="PRU00236"/>
    </source>
</evidence>
<evidence type="ECO:0000259" key="4">
    <source>
        <dbReference type="PROSITE" id="PS50305"/>
    </source>
</evidence>